<dbReference type="InterPro" id="IPR001584">
    <property type="entry name" value="Integrase_cat-core"/>
</dbReference>
<accession>A0A699IHD8</accession>
<name>A0A699IHD8_TANCI</name>
<keyword evidence="2" id="KW-0695">RNA-directed DNA polymerase</keyword>
<evidence type="ECO:0000259" key="1">
    <source>
        <dbReference type="PROSITE" id="PS50994"/>
    </source>
</evidence>
<reference evidence="2" key="1">
    <citation type="journal article" date="2019" name="Sci. Rep.">
        <title>Draft genome of Tanacetum cinerariifolium, the natural source of mosquito coil.</title>
        <authorList>
            <person name="Yamashiro T."/>
            <person name="Shiraishi A."/>
            <person name="Satake H."/>
            <person name="Nakayama K."/>
        </authorList>
    </citation>
    <scope>NUCLEOTIDE SEQUENCE</scope>
</reference>
<feature type="domain" description="Integrase catalytic" evidence="1">
    <location>
        <begin position="296"/>
        <end position="422"/>
    </location>
</feature>
<evidence type="ECO:0000313" key="2">
    <source>
        <dbReference type="EMBL" id="GEZ47773.1"/>
    </source>
</evidence>
<keyword evidence="2" id="KW-0548">Nucleotidyltransferase</keyword>
<dbReference type="SUPFAM" id="SSF53098">
    <property type="entry name" value="Ribonuclease H-like"/>
    <property type="match status" value="1"/>
</dbReference>
<keyword evidence="2" id="KW-0808">Transferase</keyword>
<comment type="caution">
    <text evidence="2">The sequence shown here is derived from an EMBL/GenBank/DDBJ whole genome shotgun (WGS) entry which is preliminary data.</text>
</comment>
<dbReference type="Gene3D" id="3.30.420.10">
    <property type="entry name" value="Ribonuclease H-like superfamily/Ribonuclease H"/>
    <property type="match status" value="1"/>
</dbReference>
<organism evidence="2">
    <name type="scientific">Tanacetum cinerariifolium</name>
    <name type="common">Dalmatian daisy</name>
    <name type="synonym">Chrysanthemum cinerariifolium</name>
    <dbReference type="NCBI Taxonomy" id="118510"/>
    <lineage>
        <taxon>Eukaryota</taxon>
        <taxon>Viridiplantae</taxon>
        <taxon>Streptophyta</taxon>
        <taxon>Embryophyta</taxon>
        <taxon>Tracheophyta</taxon>
        <taxon>Spermatophyta</taxon>
        <taxon>Magnoliopsida</taxon>
        <taxon>eudicotyledons</taxon>
        <taxon>Gunneridae</taxon>
        <taxon>Pentapetalae</taxon>
        <taxon>asterids</taxon>
        <taxon>campanulids</taxon>
        <taxon>Asterales</taxon>
        <taxon>Asteraceae</taxon>
        <taxon>Asteroideae</taxon>
        <taxon>Anthemideae</taxon>
        <taxon>Anthemidinae</taxon>
        <taxon>Tanacetum</taxon>
    </lineage>
</organism>
<dbReference type="GO" id="GO:0003964">
    <property type="term" value="F:RNA-directed DNA polymerase activity"/>
    <property type="evidence" value="ECO:0007669"/>
    <property type="project" value="UniProtKB-KW"/>
</dbReference>
<dbReference type="InterPro" id="IPR036397">
    <property type="entry name" value="RNaseH_sf"/>
</dbReference>
<protein>
    <submittedName>
        <fullName evidence="2">Putative reverse transcriptase domain-containing protein</fullName>
    </submittedName>
</protein>
<dbReference type="EMBL" id="BKCJ010283689">
    <property type="protein sequence ID" value="GEZ47773.1"/>
    <property type="molecule type" value="Genomic_DNA"/>
</dbReference>
<dbReference type="GO" id="GO:0003676">
    <property type="term" value="F:nucleic acid binding"/>
    <property type="evidence" value="ECO:0007669"/>
    <property type="project" value="InterPro"/>
</dbReference>
<dbReference type="GO" id="GO:0015074">
    <property type="term" value="P:DNA integration"/>
    <property type="evidence" value="ECO:0007669"/>
    <property type="project" value="InterPro"/>
</dbReference>
<dbReference type="InterPro" id="IPR012337">
    <property type="entry name" value="RNaseH-like_sf"/>
</dbReference>
<proteinExistence type="predicted"/>
<dbReference type="PANTHER" id="PTHR45835:SF99">
    <property type="entry name" value="CHROMO DOMAIN-CONTAINING PROTEIN-RELATED"/>
    <property type="match status" value="1"/>
</dbReference>
<dbReference type="AlphaFoldDB" id="A0A699IHD8"/>
<dbReference type="PROSITE" id="PS50994">
    <property type="entry name" value="INTEGRASE"/>
    <property type="match status" value="1"/>
</dbReference>
<sequence length="422" mass="47737">MLVNAPLQHEVEGQVSKMVEKVRGSEIKQEVAEVAKEVVEVAKEVAEVDKEMVEIAKKLIRVVKEVVELQNLLPTIVAQVGNHVNNQGNNKNQDDNIVNDNNQGNVRTINNSRGSCSYKEFMAGNLKDYDAKDSVIVYTCWIEKMESVEDMSGCEVNQKFKYTAGPNQVMPIEGGQGRRNNGNQARGRDFMMGAEEARHDPNVVTYAVYSKHRAKLMAEIVYHEKVVRILLPNSKIPRVLGEKPEEKSSIKDKILVAQNEASEAVSALVEMLQGLDGIKKDIALYVSKCLTCSKIKAKHPRLFGLLQQHEISEWKWERIAIDFITKLPRTGNRHDAIWVIVDRLTKSAHFLPIQEDFKMDRLARLYLNEIVARHGVPISIISGRDSRITLRFWQSMQEALGTQLDLSMAYHPPTNGQSERNI</sequence>
<gene>
    <name evidence="2" type="ORF">Tci_519746</name>
</gene>
<dbReference type="PANTHER" id="PTHR45835">
    <property type="entry name" value="YALI0A06105P"/>
    <property type="match status" value="1"/>
</dbReference>